<dbReference type="InterPro" id="IPR036291">
    <property type="entry name" value="NAD(P)-bd_dom_sf"/>
</dbReference>
<dbReference type="InterPro" id="IPR013116">
    <property type="entry name" value="KARI_N"/>
</dbReference>
<keyword evidence="4" id="KW-1185">Reference proteome</keyword>
<dbReference type="GO" id="GO:0005739">
    <property type="term" value="C:mitochondrion"/>
    <property type="evidence" value="ECO:0007669"/>
    <property type="project" value="TreeGrafter"/>
</dbReference>
<evidence type="ECO:0000259" key="2">
    <source>
        <dbReference type="PROSITE" id="PS51850"/>
    </source>
</evidence>
<evidence type="ECO:0000256" key="1">
    <source>
        <dbReference type="SAM" id="MobiDB-lite"/>
    </source>
</evidence>
<dbReference type="OrthoDB" id="6013at2759"/>
<dbReference type="STRING" id="3469.A0A4Y7KQ72"/>
<dbReference type="SUPFAM" id="SSF51735">
    <property type="entry name" value="NAD(P)-binding Rossmann-fold domains"/>
    <property type="match status" value="1"/>
</dbReference>
<dbReference type="GO" id="GO:0004455">
    <property type="term" value="F:ketol-acid reductoisomerase activity"/>
    <property type="evidence" value="ECO:0007669"/>
    <property type="project" value="TreeGrafter"/>
</dbReference>
<dbReference type="Gramene" id="RZC74278">
    <property type="protein sequence ID" value="RZC74278"/>
    <property type="gene ID" value="C5167_049755"/>
</dbReference>
<dbReference type="GO" id="GO:0009507">
    <property type="term" value="C:chloroplast"/>
    <property type="evidence" value="ECO:0007669"/>
    <property type="project" value="TreeGrafter"/>
</dbReference>
<dbReference type="InterPro" id="IPR013023">
    <property type="entry name" value="KARI"/>
</dbReference>
<dbReference type="InterPro" id="IPR003611">
    <property type="entry name" value="NUMOD3"/>
</dbReference>
<feature type="region of interest" description="Disordered" evidence="1">
    <location>
        <begin position="312"/>
        <end position="348"/>
    </location>
</feature>
<dbReference type="Pfam" id="PF07991">
    <property type="entry name" value="KARI_N"/>
    <property type="match status" value="1"/>
</dbReference>
<organism evidence="3 4">
    <name type="scientific">Papaver somniferum</name>
    <name type="common">Opium poppy</name>
    <dbReference type="NCBI Taxonomy" id="3469"/>
    <lineage>
        <taxon>Eukaryota</taxon>
        <taxon>Viridiplantae</taxon>
        <taxon>Streptophyta</taxon>
        <taxon>Embryophyta</taxon>
        <taxon>Tracheophyta</taxon>
        <taxon>Spermatophyta</taxon>
        <taxon>Magnoliopsida</taxon>
        <taxon>Ranunculales</taxon>
        <taxon>Papaveraceae</taxon>
        <taxon>Papaveroideae</taxon>
        <taxon>Papaver</taxon>
    </lineage>
</organism>
<dbReference type="PANTHER" id="PTHR21371">
    <property type="entry name" value="KETOL-ACID REDUCTOISOMERASE, MITOCHONDRIAL"/>
    <property type="match status" value="1"/>
</dbReference>
<dbReference type="Gene3D" id="3.40.50.720">
    <property type="entry name" value="NAD(P)-binding Rossmann-like Domain"/>
    <property type="match status" value="1"/>
</dbReference>
<proteinExistence type="predicted"/>
<feature type="region of interest" description="Disordered" evidence="1">
    <location>
        <begin position="466"/>
        <end position="507"/>
    </location>
</feature>
<protein>
    <recommendedName>
        <fullName evidence="2">KARI N-terminal Rossmann domain-containing protein</fullName>
    </recommendedName>
</protein>
<dbReference type="Pfam" id="PF07460">
    <property type="entry name" value="NUMOD3"/>
    <property type="match status" value="1"/>
</dbReference>
<reference evidence="3 4" key="1">
    <citation type="journal article" date="2018" name="Science">
        <title>The opium poppy genome and morphinan production.</title>
        <authorList>
            <person name="Guo L."/>
            <person name="Winzer T."/>
            <person name="Yang X."/>
            <person name="Li Y."/>
            <person name="Ning Z."/>
            <person name="He Z."/>
            <person name="Teodor R."/>
            <person name="Lu Y."/>
            <person name="Bowser T.A."/>
            <person name="Graham I.A."/>
            <person name="Ye K."/>
        </authorList>
    </citation>
    <scope>NUCLEOTIDE SEQUENCE [LARGE SCALE GENOMIC DNA]</scope>
    <source>
        <strain evidence="4">cv. HN1</strain>
        <tissue evidence="3">Leaves</tissue>
    </source>
</reference>
<dbReference type="AlphaFoldDB" id="A0A4Y7KQ72"/>
<dbReference type="PROSITE" id="PS51850">
    <property type="entry name" value="KARI_N"/>
    <property type="match status" value="1"/>
</dbReference>
<dbReference type="PANTHER" id="PTHR21371:SF1">
    <property type="entry name" value="KETOL-ACID REDUCTOISOMERASE, MITOCHONDRIAL"/>
    <property type="match status" value="1"/>
</dbReference>
<sequence>MGTSTPSIASSCSFKTLKLLHSTSSSSSLGFKVGFLSSSSKTLKFLLIRVSNNSVSFPIGSSLLASRMMVSVPDTKPLTALDFETSVFYKEKVTLAGNDEYVVRGGRDLFHLLPEAFKGIKQIGVLGWGSQACAQAQNLRDSLAEARSNIVVKIGLRKGSRSFAKARAVGFTEETGTLGDIYETVAESDLVLLLISDSAQADNYEKICSHMKPNSILGLSHGFLLGHLQSLGLDFPESVSVIAVCPKGLGPSIRRLYVQGKGINGPGVNASFAVHQDVDGRATDVALAWSVALGSPLTFSTTLEQEYKRDTFGNQDSQETERRRKIGFANKGRTPWNKGKKHSAETRKKIKQRTIEALSDPKVRKKMSECPRAHSEENKIKISIAQKKMWRKRLQMKRLKDEFYLKWAERIAEAARLGGCDQQELNWDSHEKITEELVLKQLQLTADKAREKEIAKLRRARAAKEREEKMARIAQRRKERIEKEREEKSKPRVEIKRKTRRKSEKEKQLLALSKGSKLKEKLTKIRRKKTVDGQGVVATGNQPAIEKLDLEFIEREKLRKEVSLADQIRAVKKMREELNKEPLARAIL</sequence>
<feature type="domain" description="KARI N-terminal Rossmann" evidence="2">
    <location>
        <begin position="103"/>
        <end position="301"/>
    </location>
</feature>
<feature type="compositionally biased region" description="Basic and acidic residues" evidence="1">
    <location>
        <begin position="479"/>
        <end position="496"/>
    </location>
</feature>
<dbReference type="GO" id="GO:0009097">
    <property type="term" value="P:isoleucine biosynthetic process"/>
    <property type="evidence" value="ECO:0007669"/>
    <property type="project" value="TreeGrafter"/>
</dbReference>
<dbReference type="EMBL" id="CM010722">
    <property type="protein sequence ID" value="RZC74278.1"/>
    <property type="molecule type" value="Genomic_DNA"/>
</dbReference>
<name>A0A4Y7KQ72_PAPSO</name>
<dbReference type="GO" id="GO:0009099">
    <property type="term" value="P:L-valine biosynthetic process"/>
    <property type="evidence" value="ECO:0007669"/>
    <property type="project" value="TreeGrafter"/>
</dbReference>
<evidence type="ECO:0000313" key="4">
    <source>
        <dbReference type="Proteomes" id="UP000316621"/>
    </source>
</evidence>
<dbReference type="GO" id="GO:0003677">
    <property type="term" value="F:DNA binding"/>
    <property type="evidence" value="ECO:0007669"/>
    <property type="project" value="InterPro"/>
</dbReference>
<gene>
    <name evidence="3" type="ORF">C5167_049755</name>
</gene>
<accession>A0A4Y7KQ72</accession>
<evidence type="ECO:0000313" key="3">
    <source>
        <dbReference type="EMBL" id="RZC74278.1"/>
    </source>
</evidence>
<dbReference type="Proteomes" id="UP000316621">
    <property type="component" value="Chromosome 8"/>
</dbReference>
<dbReference type="FunFam" id="3.40.50.720:FF:000146">
    <property type="entry name" value="Ketol-acid reductoisomerase"/>
    <property type="match status" value="1"/>
</dbReference>